<evidence type="ECO:0000256" key="8">
    <source>
        <dbReference type="ARBA" id="ARBA00030128"/>
    </source>
</evidence>
<evidence type="ECO:0000256" key="9">
    <source>
        <dbReference type="HAMAP-Rule" id="MF_00328"/>
    </source>
</evidence>
<evidence type="ECO:0000256" key="2">
    <source>
        <dbReference type="ARBA" id="ARBA00012961"/>
    </source>
</evidence>
<dbReference type="Gene3D" id="3.30.63.10">
    <property type="entry name" value="Guanylate Kinase phosphate binding domain"/>
    <property type="match status" value="1"/>
</dbReference>
<comment type="function">
    <text evidence="9">Essential for recycling GMP and indirectly, cGMP.</text>
</comment>
<organism evidence="11 12">
    <name type="scientific">Brevundimonas nasdae</name>
    <dbReference type="NCBI Taxonomy" id="172043"/>
    <lineage>
        <taxon>Bacteria</taxon>
        <taxon>Pseudomonadati</taxon>
        <taxon>Pseudomonadota</taxon>
        <taxon>Alphaproteobacteria</taxon>
        <taxon>Caulobacterales</taxon>
        <taxon>Caulobacteraceae</taxon>
        <taxon>Brevundimonas</taxon>
    </lineage>
</organism>
<gene>
    <name evidence="9" type="primary">gmk</name>
    <name evidence="11" type="ORF">RM53_14710</name>
</gene>
<keyword evidence="5 9" id="KW-0547">Nucleotide-binding</keyword>
<keyword evidence="9" id="KW-0963">Cytoplasm</keyword>
<dbReference type="EC" id="2.7.4.8" evidence="2 9"/>
<dbReference type="InterPro" id="IPR008144">
    <property type="entry name" value="Guanylate_kin-like_dom"/>
</dbReference>
<dbReference type="SUPFAM" id="SSF52540">
    <property type="entry name" value="P-loop containing nucleoside triphosphate hydrolases"/>
    <property type="match status" value="1"/>
</dbReference>
<keyword evidence="4 9" id="KW-0808">Transferase</keyword>
<dbReference type="AlphaFoldDB" id="A0A0B4DNL6"/>
<dbReference type="STRING" id="172043.RM53_14710"/>
<dbReference type="GO" id="GO:0004385">
    <property type="term" value="F:GMP kinase activity"/>
    <property type="evidence" value="ECO:0007669"/>
    <property type="project" value="UniProtKB-UniRule"/>
</dbReference>
<dbReference type="GO" id="GO:0005524">
    <property type="term" value="F:ATP binding"/>
    <property type="evidence" value="ECO:0007669"/>
    <property type="project" value="UniProtKB-UniRule"/>
</dbReference>
<dbReference type="RefSeq" id="WP_039247959.1">
    <property type="nucleotide sequence ID" value="NZ_CP119180.1"/>
</dbReference>
<dbReference type="PANTHER" id="PTHR23117:SF13">
    <property type="entry name" value="GUANYLATE KINASE"/>
    <property type="match status" value="1"/>
</dbReference>
<dbReference type="InterPro" id="IPR027417">
    <property type="entry name" value="P-loop_NTPase"/>
</dbReference>
<comment type="catalytic activity">
    <reaction evidence="9">
        <text>GMP + ATP = GDP + ADP</text>
        <dbReference type="Rhea" id="RHEA:20780"/>
        <dbReference type="ChEBI" id="CHEBI:30616"/>
        <dbReference type="ChEBI" id="CHEBI:58115"/>
        <dbReference type="ChEBI" id="CHEBI:58189"/>
        <dbReference type="ChEBI" id="CHEBI:456216"/>
        <dbReference type="EC" id="2.7.4.8"/>
    </reaction>
</comment>
<dbReference type="SMART" id="SM00072">
    <property type="entry name" value="GuKc"/>
    <property type="match status" value="1"/>
</dbReference>
<dbReference type="Proteomes" id="UP000031166">
    <property type="component" value="Unassembled WGS sequence"/>
</dbReference>
<evidence type="ECO:0000256" key="4">
    <source>
        <dbReference type="ARBA" id="ARBA00022679"/>
    </source>
</evidence>
<keyword evidence="6 9" id="KW-0418">Kinase</keyword>
<feature type="domain" description="Guanylate kinase-like" evidence="10">
    <location>
        <begin position="10"/>
        <end position="189"/>
    </location>
</feature>
<evidence type="ECO:0000259" key="10">
    <source>
        <dbReference type="PROSITE" id="PS50052"/>
    </source>
</evidence>
<evidence type="ECO:0000256" key="5">
    <source>
        <dbReference type="ARBA" id="ARBA00022741"/>
    </source>
</evidence>
<evidence type="ECO:0000313" key="12">
    <source>
        <dbReference type="Proteomes" id="UP000031166"/>
    </source>
</evidence>
<dbReference type="Pfam" id="PF00625">
    <property type="entry name" value="Guanylate_kin"/>
    <property type="match status" value="1"/>
</dbReference>
<dbReference type="GeneID" id="34016059"/>
<dbReference type="InterPro" id="IPR008145">
    <property type="entry name" value="GK/Ca_channel_bsu"/>
</dbReference>
<dbReference type="GO" id="GO:0005829">
    <property type="term" value="C:cytosol"/>
    <property type="evidence" value="ECO:0007669"/>
    <property type="project" value="TreeGrafter"/>
</dbReference>
<comment type="similarity">
    <text evidence="1 9">Belongs to the guanylate kinase family.</text>
</comment>
<dbReference type="PANTHER" id="PTHR23117">
    <property type="entry name" value="GUANYLATE KINASE-RELATED"/>
    <property type="match status" value="1"/>
</dbReference>
<protein>
    <recommendedName>
        <fullName evidence="3 9">Guanylate kinase</fullName>
        <ecNumber evidence="2 9">2.7.4.8</ecNumber>
    </recommendedName>
    <alternativeName>
        <fullName evidence="8 9">GMP kinase</fullName>
    </alternativeName>
</protein>
<name>A0A0B4DNL6_9CAUL</name>
<evidence type="ECO:0000256" key="1">
    <source>
        <dbReference type="ARBA" id="ARBA00005790"/>
    </source>
</evidence>
<dbReference type="FunFam" id="3.30.63.10:FF:000002">
    <property type="entry name" value="Guanylate kinase 1"/>
    <property type="match status" value="1"/>
</dbReference>
<evidence type="ECO:0000256" key="7">
    <source>
        <dbReference type="ARBA" id="ARBA00022840"/>
    </source>
</evidence>
<dbReference type="Gene3D" id="3.40.50.300">
    <property type="entry name" value="P-loop containing nucleotide triphosphate hydrolases"/>
    <property type="match status" value="1"/>
</dbReference>
<dbReference type="PROSITE" id="PS00856">
    <property type="entry name" value="GUANYLATE_KINASE_1"/>
    <property type="match status" value="1"/>
</dbReference>
<accession>A0A0B4DNL6</accession>
<dbReference type="InterPro" id="IPR017665">
    <property type="entry name" value="Guanylate_kinase"/>
</dbReference>
<dbReference type="NCBIfam" id="TIGR03263">
    <property type="entry name" value="guanyl_kin"/>
    <property type="match status" value="1"/>
</dbReference>
<keyword evidence="7 9" id="KW-0067">ATP-binding</keyword>
<sequence>MSNERSPRRGVLLIVASPSGAGKTSLCRRLMADHGGLELSVSMTTRGIRPGEVHGRDYNFVGHDEFQRLIDEDAFLEWADVHGNRYGSPRGPVDKALAEGRDVLFDIDWQGARDVAEKCPEDAVRVFILPPSLEELRRRLVTRSQDADDVIERRVANAKGEIEHCDAFDYVLVNEDFDRSYAELAHIYHAERSRRFRNLWVGDYKAALLNEAV</sequence>
<evidence type="ECO:0000313" key="11">
    <source>
        <dbReference type="EMBL" id="KIC55818.1"/>
    </source>
</evidence>
<dbReference type="InterPro" id="IPR020590">
    <property type="entry name" value="Guanylate_kinase_CS"/>
</dbReference>
<dbReference type="CDD" id="cd00071">
    <property type="entry name" value="GMPK"/>
    <property type="match status" value="1"/>
</dbReference>
<evidence type="ECO:0000256" key="3">
    <source>
        <dbReference type="ARBA" id="ARBA00016296"/>
    </source>
</evidence>
<evidence type="ECO:0000256" key="6">
    <source>
        <dbReference type="ARBA" id="ARBA00022777"/>
    </source>
</evidence>
<comment type="subcellular location">
    <subcellularLocation>
        <location evidence="9">Cytoplasm</location>
    </subcellularLocation>
</comment>
<reference evidence="11 12" key="1">
    <citation type="submission" date="2014-12" db="EMBL/GenBank/DDBJ databases">
        <title>Genome sequencing of Brevundimonas nasdae TPW30.</title>
        <authorList>
            <person name="Tan P.W."/>
            <person name="Chan K.-G."/>
        </authorList>
    </citation>
    <scope>NUCLEOTIDE SEQUENCE [LARGE SCALE GENOMIC DNA]</scope>
    <source>
        <strain evidence="11 12">TPW30</strain>
    </source>
</reference>
<dbReference type="EMBL" id="JWSY01000029">
    <property type="protein sequence ID" value="KIC55818.1"/>
    <property type="molecule type" value="Genomic_DNA"/>
</dbReference>
<dbReference type="HAMAP" id="MF_00328">
    <property type="entry name" value="Guanylate_kinase"/>
    <property type="match status" value="1"/>
</dbReference>
<dbReference type="PROSITE" id="PS50052">
    <property type="entry name" value="GUANYLATE_KINASE_2"/>
    <property type="match status" value="1"/>
</dbReference>
<comment type="caution">
    <text evidence="11">The sequence shown here is derived from an EMBL/GenBank/DDBJ whole genome shotgun (WGS) entry which is preliminary data.</text>
</comment>
<proteinExistence type="inferred from homology"/>
<feature type="binding site" evidence="9">
    <location>
        <begin position="17"/>
        <end position="24"/>
    </location>
    <ligand>
        <name>ATP</name>
        <dbReference type="ChEBI" id="CHEBI:30616"/>
    </ligand>
</feature>